<evidence type="ECO:0000313" key="3">
    <source>
        <dbReference type="Proteomes" id="UP000887116"/>
    </source>
</evidence>
<comment type="caution">
    <text evidence="2">The sequence shown here is derived from an EMBL/GenBank/DDBJ whole genome shotgun (WGS) entry which is preliminary data.</text>
</comment>
<gene>
    <name evidence="2" type="ORF">TNCT_727111</name>
</gene>
<accession>A0A8X6FVR3</accession>
<evidence type="ECO:0000256" key="1">
    <source>
        <dbReference type="SAM" id="MobiDB-lite"/>
    </source>
</evidence>
<reference evidence="2" key="1">
    <citation type="submission" date="2020-07" db="EMBL/GenBank/DDBJ databases">
        <title>Multicomponent nature underlies the extraordinary mechanical properties of spider dragline silk.</title>
        <authorList>
            <person name="Kono N."/>
            <person name="Nakamura H."/>
            <person name="Mori M."/>
            <person name="Yoshida Y."/>
            <person name="Ohtoshi R."/>
            <person name="Malay A.D."/>
            <person name="Moran D.A.P."/>
            <person name="Tomita M."/>
            <person name="Numata K."/>
            <person name="Arakawa K."/>
        </authorList>
    </citation>
    <scope>NUCLEOTIDE SEQUENCE</scope>
</reference>
<protein>
    <submittedName>
        <fullName evidence="2">Uncharacterized protein</fullName>
    </submittedName>
</protein>
<proteinExistence type="predicted"/>
<keyword evidence="3" id="KW-1185">Reference proteome</keyword>
<organism evidence="2 3">
    <name type="scientific">Trichonephila clavata</name>
    <name type="common">Joro spider</name>
    <name type="synonym">Nephila clavata</name>
    <dbReference type="NCBI Taxonomy" id="2740835"/>
    <lineage>
        <taxon>Eukaryota</taxon>
        <taxon>Metazoa</taxon>
        <taxon>Ecdysozoa</taxon>
        <taxon>Arthropoda</taxon>
        <taxon>Chelicerata</taxon>
        <taxon>Arachnida</taxon>
        <taxon>Araneae</taxon>
        <taxon>Araneomorphae</taxon>
        <taxon>Entelegynae</taxon>
        <taxon>Araneoidea</taxon>
        <taxon>Nephilidae</taxon>
        <taxon>Trichonephila</taxon>
    </lineage>
</organism>
<name>A0A8X6FVR3_TRICU</name>
<sequence>MHQVLSSPAAGRLHHARQGVLGEGSKSFKLLLAEQTHHRLALTGFLRSLGGRGSRGRLGLPGGPDECRSLEGALEPQSAGFYKRGRPNHALYKSVCHTCCRQQHIFCEHTFLETTCANEGGGNAGCGGEPLSLPGHASLSEVTSGESGIEMSPASTMSRMSGDCGDGGDRFFGGISQIVVTDEIMTGWPGDTEGESSATGRPAFGETQGASEWISVTAQEPRGTEQGSLGAKSENCVELQSGSVEGFGKVRSTFAER</sequence>
<evidence type="ECO:0000313" key="2">
    <source>
        <dbReference type="EMBL" id="GFQ68233.1"/>
    </source>
</evidence>
<feature type="region of interest" description="Disordered" evidence="1">
    <location>
        <begin position="210"/>
        <end position="235"/>
    </location>
</feature>
<dbReference type="Proteomes" id="UP000887116">
    <property type="component" value="Unassembled WGS sequence"/>
</dbReference>
<dbReference type="EMBL" id="BMAO01020542">
    <property type="protein sequence ID" value="GFQ68233.1"/>
    <property type="molecule type" value="Genomic_DNA"/>
</dbReference>
<dbReference type="AlphaFoldDB" id="A0A8X6FVR3"/>